<feature type="domain" description="AMP-binding enzyme C-terminal" evidence="4">
    <location>
        <begin position="15"/>
        <end position="90"/>
    </location>
</feature>
<dbReference type="SUPFAM" id="SSF56801">
    <property type="entry name" value="Acetyl-CoA synthetase-like"/>
    <property type="match status" value="1"/>
</dbReference>
<comment type="cofactor">
    <cofactor evidence="1">
        <name>Mg(2+)</name>
        <dbReference type="ChEBI" id="CHEBI:18420"/>
    </cofactor>
</comment>
<dbReference type="FunFam" id="3.30.300.30:FF:000007">
    <property type="entry name" value="4-coumarate--CoA ligase 2"/>
    <property type="match status" value="1"/>
</dbReference>
<dbReference type="Pfam" id="PF13193">
    <property type="entry name" value="AMP-binding_C"/>
    <property type="match status" value="1"/>
</dbReference>
<dbReference type="OrthoDB" id="10253869at2759"/>
<dbReference type="Proteomes" id="UP000593560">
    <property type="component" value="Unassembled WGS sequence"/>
</dbReference>
<comment type="similarity">
    <text evidence="2">Belongs to the ATP-dependent AMP-binding enzyme family.</text>
</comment>
<dbReference type="PANTHER" id="PTHR24096:SF362">
    <property type="entry name" value="4-COUMARATE--COA LIGASE-LIKE 9"/>
    <property type="match status" value="1"/>
</dbReference>
<dbReference type="GO" id="GO:0016405">
    <property type="term" value="F:CoA-ligase activity"/>
    <property type="evidence" value="ECO:0007669"/>
    <property type="project" value="TreeGrafter"/>
</dbReference>
<gene>
    <name evidence="5" type="ORF">Gohar_017508</name>
</gene>
<evidence type="ECO:0000256" key="2">
    <source>
        <dbReference type="ARBA" id="ARBA00006432"/>
    </source>
</evidence>
<evidence type="ECO:0000256" key="1">
    <source>
        <dbReference type="ARBA" id="ARBA00001946"/>
    </source>
</evidence>
<dbReference type="Gene3D" id="3.30.300.30">
    <property type="match status" value="1"/>
</dbReference>
<dbReference type="InterPro" id="IPR025110">
    <property type="entry name" value="AMP-bd_C"/>
</dbReference>
<evidence type="ECO:0000313" key="5">
    <source>
        <dbReference type="EMBL" id="MBA0793076.1"/>
    </source>
</evidence>
<evidence type="ECO:0000256" key="3">
    <source>
        <dbReference type="ARBA" id="ARBA00022598"/>
    </source>
</evidence>
<sequence>MVMDWELMEQVAPAELEHLLNGHPDVVEAAVVPYPDEEAGQVPVAFVVRQPGSNIVGSEIKDFVAKQVSHYKRIRRVIFIDSLPRNASGKVLRKELVIKLSTPTSKL</sequence>
<accession>A0A7J9G659</accession>
<keyword evidence="3" id="KW-0436">Ligase</keyword>
<dbReference type="InterPro" id="IPR045851">
    <property type="entry name" value="AMP-bd_C_sf"/>
</dbReference>
<reference evidence="5 6" key="1">
    <citation type="journal article" date="2019" name="Genome Biol. Evol.">
        <title>Insights into the evolution of the New World diploid cottons (Gossypium, subgenus Houzingenia) based on genome sequencing.</title>
        <authorList>
            <person name="Grover C.E."/>
            <person name="Arick M.A. 2nd"/>
            <person name="Thrash A."/>
            <person name="Conover J.L."/>
            <person name="Sanders W.S."/>
            <person name="Peterson D.G."/>
            <person name="Frelichowski J.E."/>
            <person name="Scheffler J.A."/>
            <person name="Scheffler B.E."/>
            <person name="Wendel J.F."/>
        </authorList>
    </citation>
    <scope>NUCLEOTIDE SEQUENCE [LARGE SCALE GENOMIC DNA]</scope>
    <source>
        <strain evidence="5">0</strain>
        <tissue evidence="5">Leaf</tissue>
    </source>
</reference>
<dbReference type="EMBL" id="JABFAD010000002">
    <property type="protein sequence ID" value="MBA0793076.1"/>
    <property type="molecule type" value="Genomic_DNA"/>
</dbReference>
<evidence type="ECO:0000313" key="6">
    <source>
        <dbReference type="Proteomes" id="UP000593560"/>
    </source>
</evidence>
<keyword evidence="6" id="KW-1185">Reference proteome</keyword>
<dbReference type="AlphaFoldDB" id="A0A7J9G659"/>
<evidence type="ECO:0000259" key="4">
    <source>
        <dbReference type="Pfam" id="PF13193"/>
    </source>
</evidence>
<proteinExistence type="inferred from homology"/>
<organism evidence="5 6">
    <name type="scientific">Gossypium harknessii</name>
    <dbReference type="NCBI Taxonomy" id="34285"/>
    <lineage>
        <taxon>Eukaryota</taxon>
        <taxon>Viridiplantae</taxon>
        <taxon>Streptophyta</taxon>
        <taxon>Embryophyta</taxon>
        <taxon>Tracheophyta</taxon>
        <taxon>Spermatophyta</taxon>
        <taxon>Magnoliopsida</taxon>
        <taxon>eudicotyledons</taxon>
        <taxon>Gunneridae</taxon>
        <taxon>Pentapetalae</taxon>
        <taxon>rosids</taxon>
        <taxon>malvids</taxon>
        <taxon>Malvales</taxon>
        <taxon>Malvaceae</taxon>
        <taxon>Malvoideae</taxon>
        <taxon>Gossypium</taxon>
    </lineage>
</organism>
<protein>
    <recommendedName>
        <fullName evidence="4">AMP-binding enzyme C-terminal domain-containing protein</fullName>
    </recommendedName>
</protein>
<name>A0A7J9G659_9ROSI</name>
<dbReference type="PANTHER" id="PTHR24096">
    <property type="entry name" value="LONG-CHAIN-FATTY-ACID--COA LIGASE"/>
    <property type="match status" value="1"/>
</dbReference>
<comment type="caution">
    <text evidence="5">The sequence shown here is derived from an EMBL/GenBank/DDBJ whole genome shotgun (WGS) entry which is preliminary data.</text>
</comment>